<dbReference type="Pfam" id="PF14058">
    <property type="entry name" value="PcfK"/>
    <property type="match status" value="1"/>
</dbReference>
<feature type="compositionally biased region" description="Basic and acidic residues" evidence="1">
    <location>
        <begin position="258"/>
        <end position="286"/>
    </location>
</feature>
<feature type="compositionally biased region" description="Basic and acidic residues" evidence="1">
    <location>
        <begin position="230"/>
        <end position="250"/>
    </location>
</feature>
<comment type="caution">
    <text evidence="2">The sequence shown here is derived from an EMBL/GenBank/DDBJ whole genome shotgun (WGS) entry which is preliminary data.</text>
</comment>
<proteinExistence type="predicted"/>
<organism evidence="2 3">
    <name type="scientific">Mediterraneibacter gnavus</name>
    <name type="common">Ruminococcus gnavus</name>
    <dbReference type="NCBI Taxonomy" id="33038"/>
    <lineage>
        <taxon>Bacteria</taxon>
        <taxon>Bacillati</taxon>
        <taxon>Bacillota</taxon>
        <taxon>Clostridia</taxon>
        <taxon>Lachnospirales</taxon>
        <taxon>Lachnospiraceae</taxon>
        <taxon>Mediterraneibacter</taxon>
    </lineage>
</organism>
<reference evidence="2" key="1">
    <citation type="submission" date="2022-11" db="EMBL/GenBank/DDBJ databases">
        <title>Temperate bacteriophages infecting mucin-degrading bacterium Ruminococcus gnavus from the human gut.</title>
        <authorList>
            <person name="Buttimer C."/>
        </authorList>
    </citation>
    <scope>NUCLEOTIDE SEQUENCE</scope>
    <source>
        <strain evidence="2">CCUG 49994</strain>
    </source>
</reference>
<dbReference type="RefSeq" id="WP_268803295.1">
    <property type="nucleotide sequence ID" value="NZ_JAPRAY010000002.1"/>
</dbReference>
<accession>A0A9Q4EXB0</accession>
<name>A0A9Q4EXB0_MEDGN</name>
<dbReference type="Proteomes" id="UP001079535">
    <property type="component" value="Unassembled WGS sequence"/>
</dbReference>
<evidence type="ECO:0000256" key="1">
    <source>
        <dbReference type="SAM" id="MobiDB-lite"/>
    </source>
</evidence>
<gene>
    <name evidence="2" type="ORF">OZZ17_01815</name>
</gene>
<feature type="region of interest" description="Disordered" evidence="1">
    <location>
        <begin position="230"/>
        <end position="296"/>
    </location>
</feature>
<evidence type="ECO:0000313" key="3">
    <source>
        <dbReference type="Proteomes" id="UP001079535"/>
    </source>
</evidence>
<dbReference type="EMBL" id="JAPRAY010000002">
    <property type="protein sequence ID" value="MCZ0666279.1"/>
    <property type="molecule type" value="Genomic_DNA"/>
</dbReference>
<sequence length="296" mass="34415">MGAEIKHFTLEQKDDNTYGWPWNEVVRKYLEAGYESENKQCELTIRDKKYQILRRDSITVFYDEKGDTLFDVTNDRLEKEYKSAIPDAEEDPENDGPVSPMGKAIEAIERGAFEAATSGDEEIEKFVMENGVAKTLISRAKEKLEKELNDAKDKNFADPVIKYLLKRCEEDDGLSSDVLQPHKTWAKCFTYIYEQARKQRDGNCAAVLDDVVYEWAEDYFHLDDKAIEEKKKKEEEKRKKQQKQDAEKRKQQISKQKPAKEKKPEKTPNAKPVKEVKKQAPKKNETEGQMSLFDLL</sequence>
<protein>
    <submittedName>
        <fullName evidence="2">PcfK-like family protein</fullName>
    </submittedName>
</protein>
<dbReference type="AlphaFoldDB" id="A0A9Q4EXB0"/>
<dbReference type="InterPro" id="IPR025624">
    <property type="entry name" value="PcfK"/>
</dbReference>
<evidence type="ECO:0000313" key="2">
    <source>
        <dbReference type="EMBL" id="MCZ0666279.1"/>
    </source>
</evidence>